<evidence type="ECO:0000313" key="3">
    <source>
        <dbReference type="Proteomes" id="UP001501009"/>
    </source>
</evidence>
<dbReference type="Proteomes" id="UP001501009">
    <property type="component" value="Unassembled WGS sequence"/>
</dbReference>
<comment type="caution">
    <text evidence="2">The sequence shown here is derived from an EMBL/GenBank/DDBJ whole genome shotgun (WGS) entry which is preliminary data.</text>
</comment>
<keyword evidence="3" id="KW-1185">Reference proteome</keyword>
<organism evidence="2 3">
    <name type="scientific">Streptomyces coacervatus</name>
    <dbReference type="NCBI Taxonomy" id="647381"/>
    <lineage>
        <taxon>Bacteria</taxon>
        <taxon>Bacillati</taxon>
        <taxon>Actinomycetota</taxon>
        <taxon>Actinomycetes</taxon>
        <taxon>Kitasatosporales</taxon>
        <taxon>Streptomycetaceae</taxon>
        <taxon>Streptomyces</taxon>
    </lineage>
</organism>
<evidence type="ECO:0000313" key="2">
    <source>
        <dbReference type="EMBL" id="GAA3799316.1"/>
    </source>
</evidence>
<name>A0ABP7HVA5_9ACTN</name>
<accession>A0ABP7HVA5</accession>
<proteinExistence type="predicted"/>
<dbReference type="EMBL" id="BAABDE010000017">
    <property type="protein sequence ID" value="GAA3799316.1"/>
    <property type="molecule type" value="Genomic_DNA"/>
</dbReference>
<protein>
    <submittedName>
        <fullName evidence="2">Uncharacterized protein</fullName>
    </submittedName>
</protein>
<reference evidence="3" key="1">
    <citation type="journal article" date="2019" name="Int. J. Syst. Evol. Microbiol.">
        <title>The Global Catalogue of Microorganisms (GCM) 10K type strain sequencing project: providing services to taxonomists for standard genome sequencing and annotation.</title>
        <authorList>
            <consortium name="The Broad Institute Genomics Platform"/>
            <consortium name="The Broad Institute Genome Sequencing Center for Infectious Disease"/>
            <person name="Wu L."/>
            <person name="Ma J."/>
        </authorList>
    </citation>
    <scope>NUCLEOTIDE SEQUENCE [LARGE SCALE GENOMIC DNA]</scope>
    <source>
        <strain evidence="3">JCM 17138</strain>
    </source>
</reference>
<evidence type="ECO:0000256" key="1">
    <source>
        <dbReference type="SAM" id="MobiDB-lite"/>
    </source>
</evidence>
<sequence length="50" mass="5691">MARLHQPPARGRPGRYVADPRRQEQLFGPVPTAQEALAPFTDELRTAQHR</sequence>
<feature type="region of interest" description="Disordered" evidence="1">
    <location>
        <begin position="1"/>
        <end position="21"/>
    </location>
</feature>
<gene>
    <name evidence="2" type="ORF">GCM10022403_036610</name>
</gene>